<evidence type="ECO:0000256" key="1">
    <source>
        <dbReference type="SAM" id="MobiDB-lite"/>
    </source>
</evidence>
<dbReference type="EMBL" id="ABYT01000124">
    <property type="protein sequence ID" value="EEC89096.1"/>
    <property type="molecule type" value="Genomic_DNA"/>
</dbReference>
<organism evidence="2 3">
    <name type="scientific">Holdemanella biformis DSM 3989</name>
    <dbReference type="NCBI Taxonomy" id="518637"/>
    <lineage>
        <taxon>Bacteria</taxon>
        <taxon>Bacillati</taxon>
        <taxon>Bacillota</taxon>
        <taxon>Erysipelotrichia</taxon>
        <taxon>Erysipelotrichales</taxon>
        <taxon>Erysipelotrichaceae</taxon>
        <taxon>Holdemanella</taxon>
    </lineage>
</organism>
<feature type="non-terminal residue" evidence="2">
    <location>
        <position position="1"/>
    </location>
</feature>
<feature type="non-terminal residue" evidence="2">
    <location>
        <position position="621"/>
    </location>
</feature>
<feature type="compositionally biased region" description="Basic and acidic residues" evidence="1">
    <location>
        <begin position="582"/>
        <end position="593"/>
    </location>
</feature>
<feature type="region of interest" description="Disordered" evidence="1">
    <location>
        <begin position="556"/>
        <end position="605"/>
    </location>
</feature>
<reference evidence="2 3" key="1">
    <citation type="submission" date="2008-11" db="EMBL/GenBank/DDBJ databases">
        <title>Draft genome sequence of Eubacterium biforme (DSM 3989).</title>
        <authorList>
            <person name="Sudarsanam P."/>
            <person name="Ley R."/>
            <person name="Guruge J."/>
            <person name="Turnbaugh P.J."/>
            <person name="Mahowald M."/>
            <person name="Liep D."/>
            <person name="Gordon J."/>
        </authorList>
    </citation>
    <scope>NUCLEOTIDE SEQUENCE [LARGE SCALE GENOMIC DNA]</scope>
    <source>
        <strain evidence="2 3">DSM 3989</strain>
    </source>
</reference>
<dbReference type="HOGENOM" id="CLU_440446_0_0_9"/>
<dbReference type="AlphaFoldDB" id="B7CDR2"/>
<comment type="caution">
    <text evidence="2">The sequence shown here is derived from an EMBL/GenBank/DDBJ whole genome shotgun (WGS) entry which is preliminary data.</text>
</comment>
<dbReference type="eggNOG" id="COG2982">
    <property type="taxonomic scope" value="Bacteria"/>
</dbReference>
<sequence>DVTGSQTEVGESKNTFKYELKSNTKASNYNITKVEGDLKVTAEDGEVVVTITGHSDSVEYDGNEKTVSGYDVAITEGSKYTTDDFTFNGTAEAKGTEAGTYPMNLAADQFANTNTNYEKVRFVVNDGTLTITPKSINPDDEKNGITVTDPENSIYDGNEHINGLTVTDSKLNTTLVENTDYTLTYSGDLINVGTVTITIKGIGNYTGEFTKTYQILPREYTVTTNTDFKVYDGNPLTAGGTVNNLVKDETVVFTITGSQTNVGTSDNTYELKFEGTAKAKNYTHGKDSIGTLTVTKKSIVPDGPNTPDEKKTGITVTDPKDSKYDGEEHRNKPKVEDTKTKATLKESKDYELSYSEDVTNAGTVTVTVTGIGNYEGSFEVTYEITKRHVTLTSADDEKVYDGSALTNDTVTVGGDKFAKKEGATYNVTGNQTEVGSSENTFTYELKSNTTASNYNIEVKFGELKVTPFTDKVTVTIKGHEDTVTYDGNPHSVEGYVITDISNKLYKAEYIGVKGYARAEGTAAGTYKMNLTAQQFSNTSASFDKVTFKVEDGALTINPKSITPDGPDTPDEKKTGITVTKPSDSKYDGEEHKNKPTVTDTKTDRTLVEGTDYELSYSEDVI</sequence>
<accession>B7CDR2</accession>
<gene>
    <name evidence="2" type="ORF">EUBIFOR_02347</name>
</gene>
<dbReference type="STRING" id="518637.EUBIFOR_02347"/>
<protein>
    <submittedName>
        <fullName evidence="2">Uncharacterized protein</fullName>
    </submittedName>
</protein>
<name>B7CDR2_9FIRM</name>
<evidence type="ECO:0000313" key="2">
    <source>
        <dbReference type="EMBL" id="EEC89096.1"/>
    </source>
</evidence>
<dbReference type="Proteomes" id="UP000004315">
    <property type="component" value="Unassembled WGS sequence"/>
</dbReference>
<keyword evidence="3" id="KW-1185">Reference proteome</keyword>
<evidence type="ECO:0000313" key="3">
    <source>
        <dbReference type="Proteomes" id="UP000004315"/>
    </source>
</evidence>
<dbReference type="Gene3D" id="3.10.430.110">
    <property type="match status" value="1"/>
</dbReference>
<feature type="region of interest" description="Disordered" evidence="1">
    <location>
        <begin position="297"/>
        <end position="337"/>
    </location>
</feature>
<proteinExistence type="predicted"/>
<feature type="compositionally biased region" description="Basic and acidic residues" evidence="1">
    <location>
        <begin position="307"/>
        <end position="337"/>
    </location>
</feature>